<dbReference type="SUPFAM" id="SSF50249">
    <property type="entry name" value="Nucleic acid-binding proteins"/>
    <property type="match status" value="1"/>
</dbReference>
<dbReference type="Pfam" id="PF22706">
    <property type="entry name" value="Tex_central_region"/>
    <property type="match status" value="1"/>
</dbReference>
<dbReference type="InterPro" id="IPR023323">
    <property type="entry name" value="Tex-like_dom_sf"/>
</dbReference>
<dbReference type="Gene3D" id="3.30.420.140">
    <property type="entry name" value="YqgF/RNase H-like domain"/>
    <property type="match status" value="1"/>
</dbReference>
<dbReference type="Pfam" id="PF09371">
    <property type="entry name" value="Tex_N"/>
    <property type="match status" value="1"/>
</dbReference>
<sequence length="810" mass="91490">MDRIDRKLLKRNSDGKVECRPAKRIKKSESAEDDLNVQNNPILIIPYTWKIEEVIADELHVAKYVVNDVIELLDQENTIPFIARYRKEKTRNMEVKKLYELKESYENLTVVKKKIQKLGQTIKTAGKLTSDVINTLSNIKTLDEYVELAAPFKPADKRSLAERARQLGLEYSALKILESKHCDLQTCIKPGTKGLSNLTDVNVGIQRIIADVISKDLVLVQQINDYLQQSDVRIESNKSKAATKKEIDETSETFNRAVHHINPNLKFENYYKFNMPVRLIKPHQVLAINRAEQAKILTVKVIIPTTVYNRFTSFCENKWVRSQINPDHRKLLETSYNDAWSRLLEPQFCRKIRSQLTKTAEKASIDVFVSNLRQLLLTPPVRGKVVAGIDPGFTHGCKVAVISPTQDILHTTVFYLPYKGKSCSNDKKIRDIMLEYRCTIIGIGNGTASRETESLISKMISRGAFQPLDVKYCIVNESGASTYSITAEAAEEMPNLDENIRSAVSIARRLSDPLAEYVKIQPQHLGVGMYQHDIGGNKLSNALDDVVTECVSFVGVDLNTGSETLLRKVAGLNKTTAKNIVEWRSLNGPFQNREQLKSVKGVGPKSYEQCAGFIRILVHDENKSKPSEKETKQEVKRKKSAVNTSRNYLDMTCIHPESYNIATSFLEYIDEPLENIGHSQLINKVKKFSDCSALQKLADELKCGLPTLQLIYDGLSHPLDYDLRSEFQTPLFRKGLSSFSDLKAGTILTGRVTNVVHFGAFVDVGVGHDGLIHISNMKRTTLHIGDRIEVIVQNIDCERKRLGLMLSRLL</sequence>
<dbReference type="InterPro" id="IPR044146">
    <property type="entry name" value="S1_Tex"/>
</dbReference>
<dbReference type="Gene3D" id="2.40.50.140">
    <property type="entry name" value="Nucleic acid-binding proteins"/>
    <property type="match status" value="1"/>
</dbReference>
<dbReference type="SUPFAM" id="SSF158832">
    <property type="entry name" value="Tex N-terminal region-like"/>
    <property type="match status" value="1"/>
</dbReference>
<dbReference type="InterPro" id="IPR032639">
    <property type="entry name" value="Tex_YqgF"/>
</dbReference>
<dbReference type="Pfam" id="PF00575">
    <property type="entry name" value="S1"/>
    <property type="match status" value="1"/>
</dbReference>
<dbReference type="Proteomes" id="UP000014500">
    <property type="component" value="Unassembled WGS sequence"/>
</dbReference>
<proteinExistence type="predicted"/>
<dbReference type="InterPro" id="IPR050437">
    <property type="entry name" value="Ribos_protein_bS1-like"/>
</dbReference>
<evidence type="ECO:0000259" key="1">
    <source>
        <dbReference type="PROSITE" id="PS50126"/>
    </source>
</evidence>
<evidence type="ECO:0000313" key="2">
    <source>
        <dbReference type="EnsemblMetazoa" id="SMAR015523-PA"/>
    </source>
</evidence>
<dbReference type="InterPro" id="IPR006641">
    <property type="entry name" value="YqgF/RNaseH-like_dom"/>
</dbReference>
<dbReference type="Gene3D" id="1.10.3500.10">
    <property type="entry name" value="Tex N-terminal region-like"/>
    <property type="match status" value="1"/>
</dbReference>
<dbReference type="PANTHER" id="PTHR10724">
    <property type="entry name" value="30S RIBOSOMAL PROTEIN S1"/>
    <property type="match status" value="1"/>
</dbReference>
<dbReference type="AlphaFoldDB" id="T1JNU4"/>
<dbReference type="FunFam" id="3.30.420.140:FF:000001">
    <property type="entry name" value="RNA-binding transcriptional accessory protein"/>
    <property type="match status" value="1"/>
</dbReference>
<dbReference type="InterPro" id="IPR055179">
    <property type="entry name" value="Tex-like_central_region"/>
</dbReference>
<dbReference type="FunFam" id="1.10.150.310:FF:000001">
    <property type="entry name" value="RNA-binding transcriptional accessory protein"/>
    <property type="match status" value="1"/>
</dbReference>
<dbReference type="SMART" id="SM00732">
    <property type="entry name" value="YqgFc"/>
    <property type="match status" value="1"/>
</dbReference>
<dbReference type="Gene3D" id="1.10.150.310">
    <property type="entry name" value="Tex RuvX-like domain-like"/>
    <property type="match status" value="1"/>
</dbReference>
<feature type="domain" description="S1 motif" evidence="1">
    <location>
        <begin position="745"/>
        <end position="807"/>
    </location>
</feature>
<dbReference type="InterPro" id="IPR003029">
    <property type="entry name" value="S1_domain"/>
</dbReference>
<dbReference type="OMA" id="RWAWRTR"/>
<dbReference type="EMBL" id="JH431641">
    <property type="status" value="NOT_ANNOTATED_CDS"/>
    <property type="molecule type" value="Genomic_DNA"/>
</dbReference>
<dbReference type="GO" id="GO:0003729">
    <property type="term" value="F:mRNA binding"/>
    <property type="evidence" value="ECO:0007669"/>
    <property type="project" value="TreeGrafter"/>
</dbReference>
<dbReference type="InterPro" id="IPR010994">
    <property type="entry name" value="RuvA_2-like"/>
</dbReference>
<dbReference type="SUPFAM" id="SSF53098">
    <property type="entry name" value="Ribonuclease H-like"/>
    <property type="match status" value="1"/>
</dbReference>
<protein>
    <recommendedName>
        <fullName evidence="1">S1 motif domain-containing protein</fullName>
    </recommendedName>
</protein>
<dbReference type="InterPro" id="IPR037027">
    <property type="entry name" value="YqgF/RNaseH-like_dom_sf"/>
</dbReference>
<reference evidence="2" key="2">
    <citation type="submission" date="2015-02" db="UniProtKB">
        <authorList>
            <consortium name="EnsemblMetazoa"/>
        </authorList>
    </citation>
    <scope>IDENTIFICATION</scope>
</reference>
<dbReference type="CDD" id="cd05685">
    <property type="entry name" value="S1_Tex"/>
    <property type="match status" value="1"/>
</dbReference>
<dbReference type="GO" id="GO:0006139">
    <property type="term" value="P:nucleobase-containing compound metabolic process"/>
    <property type="evidence" value="ECO:0007669"/>
    <property type="project" value="InterPro"/>
</dbReference>
<dbReference type="GO" id="GO:0006412">
    <property type="term" value="P:translation"/>
    <property type="evidence" value="ECO:0007669"/>
    <property type="project" value="TreeGrafter"/>
</dbReference>
<dbReference type="InterPro" id="IPR018974">
    <property type="entry name" value="Tex-like_N"/>
</dbReference>
<dbReference type="GO" id="GO:0003735">
    <property type="term" value="F:structural constituent of ribosome"/>
    <property type="evidence" value="ECO:0007669"/>
    <property type="project" value="TreeGrafter"/>
</dbReference>
<organism evidence="2 3">
    <name type="scientific">Strigamia maritima</name>
    <name type="common">European centipede</name>
    <name type="synonym">Geophilus maritimus</name>
    <dbReference type="NCBI Taxonomy" id="126957"/>
    <lineage>
        <taxon>Eukaryota</taxon>
        <taxon>Metazoa</taxon>
        <taxon>Ecdysozoa</taxon>
        <taxon>Arthropoda</taxon>
        <taxon>Myriapoda</taxon>
        <taxon>Chilopoda</taxon>
        <taxon>Pleurostigmophora</taxon>
        <taxon>Geophilomorpha</taxon>
        <taxon>Linotaeniidae</taxon>
        <taxon>Strigamia</taxon>
    </lineage>
</organism>
<dbReference type="eggNOG" id="KOG1857">
    <property type="taxonomic scope" value="Eukaryota"/>
</dbReference>
<dbReference type="InterPro" id="IPR041692">
    <property type="entry name" value="HHH_9"/>
</dbReference>
<keyword evidence="3" id="KW-1185">Reference proteome</keyword>
<dbReference type="PANTHER" id="PTHR10724:SF10">
    <property type="entry name" value="S1 RNA-BINDING DOMAIN-CONTAINING PROTEIN 1"/>
    <property type="match status" value="1"/>
</dbReference>
<dbReference type="HOGENOM" id="CLU_009833_0_2_1"/>
<dbReference type="Pfam" id="PF16921">
    <property type="entry name" value="Tex_YqgF"/>
    <property type="match status" value="1"/>
</dbReference>
<dbReference type="EnsemblMetazoa" id="SMAR015523-RA">
    <property type="protein sequence ID" value="SMAR015523-PA"/>
    <property type="gene ID" value="SMAR015523"/>
</dbReference>
<name>T1JNU4_STRMM</name>
<dbReference type="PROSITE" id="PS50126">
    <property type="entry name" value="S1"/>
    <property type="match status" value="1"/>
</dbReference>
<dbReference type="PhylomeDB" id="T1JNU4"/>
<dbReference type="SUPFAM" id="SSF47781">
    <property type="entry name" value="RuvA domain 2-like"/>
    <property type="match status" value="2"/>
</dbReference>
<dbReference type="Pfam" id="PF12836">
    <property type="entry name" value="HHH_3"/>
    <property type="match status" value="1"/>
</dbReference>
<accession>T1JNU4</accession>
<dbReference type="InterPro" id="IPR012340">
    <property type="entry name" value="NA-bd_OB-fold"/>
</dbReference>
<dbReference type="Pfam" id="PF17674">
    <property type="entry name" value="HHH_9"/>
    <property type="match status" value="1"/>
</dbReference>
<dbReference type="InterPro" id="IPR023319">
    <property type="entry name" value="Tex-like_HTH_dom_sf"/>
</dbReference>
<dbReference type="FunFam" id="1.10.10.650:FF:000001">
    <property type="entry name" value="S1 RNA-binding domain 1"/>
    <property type="match status" value="1"/>
</dbReference>
<dbReference type="SMART" id="SM00316">
    <property type="entry name" value="S1"/>
    <property type="match status" value="1"/>
</dbReference>
<evidence type="ECO:0000313" key="3">
    <source>
        <dbReference type="Proteomes" id="UP000014500"/>
    </source>
</evidence>
<dbReference type="InterPro" id="IPR012337">
    <property type="entry name" value="RNaseH-like_sf"/>
</dbReference>
<reference evidence="3" key="1">
    <citation type="submission" date="2011-05" db="EMBL/GenBank/DDBJ databases">
        <authorList>
            <person name="Richards S.R."/>
            <person name="Qu J."/>
            <person name="Jiang H."/>
            <person name="Jhangiani S.N."/>
            <person name="Agravi P."/>
            <person name="Goodspeed R."/>
            <person name="Gross S."/>
            <person name="Mandapat C."/>
            <person name="Jackson L."/>
            <person name="Mathew T."/>
            <person name="Pu L."/>
            <person name="Thornton R."/>
            <person name="Saada N."/>
            <person name="Wilczek-Boney K.B."/>
            <person name="Lee S."/>
            <person name="Kovar C."/>
            <person name="Wu Y."/>
            <person name="Scherer S.E."/>
            <person name="Worley K.C."/>
            <person name="Muzny D.M."/>
            <person name="Gibbs R."/>
        </authorList>
    </citation>
    <scope>NUCLEOTIDE SEQUENCE</scope>
    <source>
        <strain evidence="3">Brora</strain>
    </source>
</reference>
<dbReference type="Gene3D" id="1.10.10.650">
    <property type="entry name" value="RuvA domain 2-like"/>
    <property type="match status" value="1"/>
</dbReference>
<dbReference type="STRING" id="126957.T1JNU4"/>